<protein>
    <submittedName>
        <fullName evidence="1">Type I-E CRISPR-associated protein Cse2/CasB</fullName>
    </submittedName>
</protein>
<accession>A0A2S5SQM5</accession>
<dbReference type="NCBIfam" id="TIGR02548">
    <property type="entry name" value="casB_cse2"/>
    <property type="match status" value="1"/>
</dbReference>
<dbReference type="InterPro" id="IPR013382">
    <property type="entry name" value="CRISPR-assoc_prot_Cse2"/>
</dbReference>
<comment type="caution">
    <text evidence="1">The sequence shown here is derived from an EMBL/GenBank/DDBJ whole genome shotgun (WGS) entry which is preliminary data.</text>
</comment>
<organism evidence="1 2">
    <name type="scientific">Caldimonas caldifontis</name>
    <dbReference type="NCBI Taxonomy" id="1452508"/>
    <lineage>
        <taxon>Bacteria</taxon>
        <taxon>Pseudomonadati</taxon>
        <taxon>Pseudomonadota</taxon>
        <taxon>Betaproteobacteria</taxon>
        <taxon>Burkholderiales</taxon>
        <taxon>Sphaerotilaceae</taxon>
        <taxon>Caldimonas</taxon>
    </lineage>
</organism>
<dbReference type="Proteomes" id="UP000238605">
    <property type="component" value="Unassembled WGS sequence"/>
</dbReference>
<dbReference type="AlphaFoldDB" id="A0A2S5SQM5"/>
<dbReference type="EMBL" id="PSNX01000018">
    <property type="protein sequence ID" value="PPE64994.1"/>
    <property type="molecule type" value="Genomic_DNA"/>
</dbReference>
<sequence>MSEPAPTSPKASSLASTVGRLAHAIGAEHYPNGDRAALRRWAPGQPLPLAFYRLWLRQMDGDLPAEAATQAWMLLAWSLATLGAEAHDPKRPWGQALAESGFAEGRLERLLSAPADVRPDLFMAAVRFLAAKGERFDLTEAARFLITSDADKREAVHRRIAQAFYRHLPKND</sequence>
<reference evidence="1 2" key="1">
    <citation type="submission" date="2018-02" db="EMBL/GenBank/DDBJ databases">
        <title>Reclassifiation of [Polyangium] brachysporum DSM 7029 as Guopingzhaonella breviflexa gen. nov., sp. nov., a member of the family Comamonadaceae.</title>
        <authorList>
            <person name="Tang B."/>
        </authorList>
    </citation>
    <scope>NUCLEOTIDE SEQUENCE [LARGE SCALE GENOMIC DNA]</scope>
    <source>
        <strain evidence="1 2">BCRC 80649</strain>
    </source>
</reference>
<proteinExistence type="predicted"/>
<dbReference type="Pfam" id="PF09485">
    <property type="entry name" value="CRISPR_Cse2"/>
    <property type="match status" value="1"/>
</dbReference>
<evidence type="ECO:0000313" key="2">
    <source>
        <dbReference type="Proteomes" id="UP000238605"/>
    </source>
</evidence>
<name>A0A2S5SQM5_9BURK</name>
<dbReference type="Gene3D" id="1.10.520.40">
    <property type="entry name" value="CRISPR-associated protein Cse2"/>
    <property type="match status" value="1"/>
</dbReference>
<evidence type="ECO:0000313" key="1">
    <source>
        <dbReference type="EMBL" id="PPE64994.1"/>
    </source>
</evidence>
<dbReference type="RefSeq" id="WP_104303847.1">
    <property type="nucleotide sequence ID" value="NZ_PSNX01000018.1"/>
</dbReference>
<dbReference type="OrthoDB" id="5796578at2"/>
<gene>
    <name evidence="1" type="primary">casB</name>
    <name evidence="1" type="ORF">C1704_16545</name>
</gene>
<keyword evidence="2" id="KW-1185">Reference proteome</keyword>
<dbReference type="InterPro" id="IPR038287">
    <property type="entry name" value="Cse2_sf"/>
</dbReference>